<reference evidence="4 5" key="1">
    <citation type="journal article" date="2014" name="PLoS Genet.">
        <title>Analysis of the Phlebiopsis gigantea genome, transcriptome and secretome provides insight into its pioneer colonization strategies of wood.</title>
        <authorList>
            <person name="Hori C."/>
            <person name="Ishida T."/>
            <person name="Igarashi K."/>
            <person name="Samejima M."/>
            <person name="Suzuki H."/>
            <person name="Master E."/>
            <person name="Ferreira P."/>
            <person name="Ruiz-Duenas F.J."/>
            <person name="Held B."/>
            <person name="Canessa P."/>
            <person name="Larrondo L.F."/>
            <person name="Schmoll M."/>
            <person name="Druzhinina I.S."/>
            <person name="Kubicek C.P."/>
            <person name="Gaskell J.A."/>
            <person name="Kersten P."/>
            <person name="St John F."/>
            <person name="Glasner J."/>
            <person name="Sabat G."/>
            <person name="Splinter BonDurant S."/>
            <person name="Syed K."/>
            <person name="Yadav J."/>
            <person name="Mgbeahuruike A.C."/>
            <person name="Kovalchuk A."/>
            <person name="Asiegbu F.O."/>
            <person name="Lackner G."/>
            <person name="Hoffmeister D."/>
            <person name="Rencoret J."/>
            <person name="Gutierrez A."/>
            <person name="Sun H."/>
            <person name="Lindquist E."/>
            <person name="Barry K."/>
            <person name="Riley R."/>
            <person name="Grigoriev I.V."/>
            <person name="Henrissat B."/>
            <person name="Kues U."/>
            <person name="Berka R.M."/>
            <person name="Martinez A.T."/>
            <person name="Covert S.F."/>
            <person name="Blanchette R.A."/>
            <person name="Cullen D."/>
        </authorList>
    </citation>
    <scope>NUCLEOTIDE SEQUENCE [LARGE SCALE GENOMIC DNA]</scope>
    <source>
        <strain evidence="4 5">11061_1 CR5-6</strain>
    </source>
</reference>
<gene>
    <name evidence="4" type="ORF">PHLGIDRAFT_65945</name>
</gene>
<dbReference type="PANTHER" id="PTHR43329">
    <property type="entry name" value="EPOXIDE HYDROLASE"/>
    <property type="match status" value="1"/>
</dbReference>
<organism evidence="4 5">
    <name type="scientific">Phlebiopsis gigantea (strain 11061_1 CR5-6)</name>
    <name type="common">White-rot fungus</name>
    <name type="synonym">Peniophora gigantea</name>
    <dbReference type="NCBI Taxonomy" id="745531"/>
    <lineage>
        <taxon>Eukaryota</taxon>
        <taxon>Fungi</taxon>
        <taxon>Dikarya</taxon>
        <taxon>Basidiomycota</taxon>
        <taxon>Agaricomycotina</taxon>
        <taxon>Agaricomycetes</taxon>
        <taxon>Polyporales</taxon>
        <taxon>Phanerochaetaceae</taxon>
        <taxon>Phlebiopsis</taxon>
    </lineage>
</organism>
<protein>
    <recommendedName>
        <fullName evidence="3">AB hydrolase-1 domain-containing protein</fullName>
    </recommendedName>
</protein>
<dbReference type="Proteomes" id="UP000053257">
    <property type="component" value="Unassembled WGS sequence"/>
</dbReference>
<dbReference type="GO" id="GO:0016787">
    <property type="term" value="F:hydrolase activity"/>
    <property type="evidence" value="ECO:0007669"/>
    <property type="project" value="UniProtKB-KW"/>
</dbReference>
<comment type="similarity">
    <text evidence="2">Belongs to the AB hydrolase superfamily. Epoxide hydrolase family.</text>
</comment>
<keyword evidence="1" id="KW-0378">Hydrolase</keyword>
<dbReference type="InterPro" id="IPR029058">
    <property type="entry name" value="AB_hydrolase_fold"/>
</dbReference>
<dbReference type="SUPFAM" id="SSF53474">
    <property type="entry name" value="alpha/beta-Hydrolases"/>
    <property type="match status" value="1"/>
</dbReference>
<dbReference type="InterPro" id="IPR000073">
    <property type="entry name" value="AB_hydrolase_1"/>
</dbReference>
<dbReference type="STRING" id="745531.A0A0C3NXZ0"/>
<evidence type="ECO:0000313" key="4">
    <source>
        <dbReference type="EMBL" id="KIP10279.1"/>
    </source>
</evidence>
<dbReference type="HOGENOM" id="CLU_020336_7_2_1"/>
<dbReference type="OrthoDB" id="408373at2759"/>
<keyword evidence="5" id="KW-1185">Reference proteome</keyword>
<evidence type="ECO:0000313" key="5">
    <source>
        <dbReference type="Proteomes" id="UP000053257"/>
    </source>
</evidence>
<evidence type="ECO:0000259" key="3">
    <source>
        <dbReference type="Pfam" id="PF00561"/>
    </source>
</evidence>
<dbReference type="EMBL" id="KN840456">
    <property type="protein sequence ID" value="KIP10279.1"/>
    <property type="molecule type" value="Genomic_DNA"/>
</dbReference>
<evidence type="ECO:0000256" key="1">
    <source>
        <dbReference type="ARBA" id="ARBA00022801"/>
    </source>
</evidence>
<proteinExistence type="inferred from homology"/>
<dbReference type="PRINTS" id="PR00412">
    <property type="entry name" value="EPOXHYDRLASE"/>
</dbReference>
<dbReference type="AlphaFoldDB" id="A0A0C3NXZ0"/>
<dbReference type="InterPro" id="IPR000639">
    <property type="entry name" value="Epox_hydrolase-like"/>
</dbReference>
<dbReference type="Gene3D" id="3.40.50.1820">
    <property type="entry name" value="alpha/beta hydrolase"/>
    <property type="match status" value="1"/>
</dbReference>
<dbReference type="Pfam" id="PF00561">
    <property type="entry name" value="Abhydrolase_1"/>
    <property type="match status" value="1"/>
</dbReference>
<feature type="domain" description="AB hydrolase-1" evidence="3">
    <location>
        <begin position="17"/>
        <end position="295"/>
    </location>
</feature>
<sequence length="313" mass="35120">MKCFTEYVEENAAGKNTLVFTHGWPSIWTVWGPQVVEFSKDYHVIALNTRGYAGSSFPGDVKEDGTFFDVSNDIQCLLDHVNVSKAVCVGIDWGSQICIEAARDLPNTIIAATGTLPYQPSYTPAWLITPTLPSLGYQVYFNNYTTEAIAELNTDVRRSLRSTYRGHANPPPEGFLVAQTNYLGAYGNATGFIQIDPIVFMTSQQEDYMVEQFERQGFDRTLYLYQNDNRVMSEQYDQANSPAIISQPVLFVPPDSDPVVPDFNAVMEFLGAYNVLPDITVTQVNNSAHWVTLEQPDAYNEALRSWLDTKVFV</sequence>
<evidence type="ECO:0000256" key="2">
    <source>
        <dbReference type="ARBA" id="ARBA00038334"/>
    </source>
</evidence>
<name>A0A0C3NXZ0_PHLG1</name>
<accession>A0A0C3NXZ0</accession>